<accession>A0A553NBG3</accession>
<dbReference type="EMBL" id="VCGU01000458">
    <property type="protein sequence ID" value="TRY62757.1"/>
    <property type="molecule type" value="Genomic_DNA"/>
</dbReference>
<dbReference type="Proteomes" id="UP000318571">
    <property type="component" value="Chromosome 10"/>
</dbReference>
<name>A0A553NBG3_TIGCA</name>
<evidence type="ECO:0000313" key="1">
    <source>
        <dbReference type="EMBL" id="TRY62757.1"/>
    </source>
</evidence>
<comment type="caution">
    <text evidence="1">The sequence shown here is derived from an EMBL/GenBank/DDBJ whole genome shotgun (WGS) entry which is preliminary data.</text>
</comment>
<keyword evidence="2" id="KW-1185">Reference proteome</keyword>
<reference evidence="1 2" key="1">
    <citation type="journal article" date="2018" name="Nat. Ecol. Evol.">
        <title>Genomic signatures of mitonuclear coevolution across populations of Tigriopus californicus.</title>
        <authorList>
            <person name="Barreto F.S."/>
            <person name="Watson E.T."/>
            <person name="Lima T.G."/>
            <person name="Willett C.S."/>
            <person name="Edmands S."/>
            <person name="Li W."/>
            <person name="Burton R.S."/>
        </authorList>
    </citation>
    <scope>NUCLEOTIDE SEQUENCE [LARGE SCALE GENOMIC DNA]</scope>
    <source>
        <strain evidence="1 2">San Diego</strain>
    </source>
</reference>
<organism evidence="1 2">
    <name type="scientific">Tigriopus californicus</name>
    <name type="common">Marine copepod</name>
    <dbReference type="NCBI Taxonomy" id="6832"/>
    <lineage>
        <taxon>Eukaryota</taxon>
        <taxon>Metazoa</taxon>
        <taxon>Ecdysozoa</taxon>
        <taxon>Arthropoda</taxon>
        <taxon>Crustacea</taxon>
        <taxon>Multicrustacea</taxon>
        <taxon>Hexanauplia</taxon>
        <taxon>Copepoda</taxon>
        <taxon>Harpacticoida</taxon>
        <taxon>Harpacticidae</taxon>
        <taxon>Tigriopus</taxon>
    </lineage>
</organism>
<evidence type="ECO:0000313" key="2">
    <source>
        <dbReference type="Proteomes" id="UP000318571"/>
    </source>
</evidence>
<protein>
    <submittedName>
        <fullName evidence="1">Uncharacterized protein</fullName>
    </submittedName>
</protein>
<dbReference type="AlphaFoldDB" id="A0A553NBG3"/>
<gene>
    <name evidence="1" type="ORF">TCAL_10997</name>
</gene>
<proteinExistence type="predicted"/>
<sequence length="197" mass="22424">MISNSNAHLNPSHQSMPHLLPRSFHSGPLLLTVAFVCIFATTTCAALNDVENADSEAVATEAAEAAQTRFARASPLRWGKRGSEVLRWGKREPLRWGKRSTDGLVGPRTVRDAPLRWGKRSTGLDMLMVDENEPHYVRFQREASPLRWGKRFYDEDKRAPLRWGKRAPSRFGKRAPTRFGKRDSLDDYLEAIESDYE</sequence>